<dbReference type="PANTHER" id="PTHR33121">
    <property type="entry name" value="CYCLIC DI-GMP PHOSPHODIESTERASE PDEF"/>
    <property type="match status" value="1"/>
</dbReference>
<dbReference type="SMART" id="SM00267">
    <property type="entry name" value="GGDEF"/>
    <property type="match status" value="1"/>
</dbReference>
<dbReference type="EMBL" id="CP016757">
    <property type="protein sequence ID" value="ANZ46629.1"/>
    <property type="molecule type" value="Genomic_DNA"/>
</dbReference>
<evidence type="ECO:0000256" key="4">
    <source>
        <dbReference type="ARBA" id="ARBA00022989"/>
    </source>
</evidence>
<evidence type="ECO:0000313" key="9">
    <source>
        <dbReference type="EMBL" id="ANZ46629.1"/>
    </source>
</evidence>
<evidence type="ECO:0000256" key="2">
    <source>
        <dbReference type="ARBA" id="ARBA00022475"/>
    </source>
</evidence>
<evidence type="ECO:0000313" key="10">
    <source>
        <dbReference type="Proteomes" id="UP000093044"/>
    </source>
</evidence>
<dbReference type="InterPro" id="IPR050706">
    <property type="entry name" value="Cyclic-di-GMP_PDE-like"/>
</dbReference>
<dbReference type="SUPFAM" id="SSF55073">
    <property type="entry name" value="Nucleotide cyclase"/>
    <property type="match status" value="1"/>
</dbReference>
<keyword evidence="4 6" id="KW-1133">Transmembrane helix</keyword>
<dbReference type="InterPro" id="IPR000160">
    <property type="entry name" value="GGDEF_dom"/>
</dbReference>
<dbReference type="PROSITE" id="PS50883">
    <property type="entry name" value="EAL"/>
    <property type="match status" value="1"/>
</dbReference>
<gene>
    <name evidence="9" type="ORF">BED41_08545</name>
</gene>
<evidence type="ECO:0000256" key="3">
    <source>
        <dbReference type="ARBA" id="ARBA00022692"/>
    </source>
</evidence>
<keyword evidence="3 6" id="KW-0812">Transmembrane</keyword>
<keyword evidence="10" id="KW-1185">Reference proteome</keyword>
<dbReference type="Gene3D" id="3.30.70.270">
    <property type="match status" value="1"/>
</dbReference>
<dbReference type="PANTHER" id="PTHR33121:SF70">
    <property type="entry name" value="SIGNALING PROTEIN YKOW"/>
    <property type="match status" value="1"/>
</dbReference>
<dbReference type="InterPro" id="IPR001633">
    <property type="entry name" value="EAL_dom"/>
</dbReference>
<dbReference type="InterPro" id="IPR035919">
    <property type="entry name" value="EAL_sf"/>
</dbReference>
<dbReference type="InterPro" id="IPR043128">
    <property type="entry name" value="Rev_trsase/Diguanyl_cyclase"/>
</dbReference>
<organism evidence="9 10">
    <name type="scientific">Cloacibacillus porcorum</name>
    <dbReference type="NCBI Taxonomy" id="1197717"/>
    <lineage>
        <taxon>Bacteria</taxon>
        <taxon>Thermotogati</taxon>
        <taxon>Synergistota</taxon>
        <taxon>Synergistia</taxon>
        <taxon>Synergistales</taxon>
        <taxon>Synergistaceae</taxon>
        <taxon>Cloacibacillus</taxon>
    </lineage>
</organism>
<dbReference type="GO" id="GO:0005886">
    <property type="term" value="C:plasma membrane"/>
    <property type="evidence" value="ECO:0007669"/>
    <property type="project" value="UniProtKB-SubCell"/>
</dbReference>
<dbReference type="Pfam" id="PF00990">
    <property type="entry name" value="GGDEF"/>
    <property type="match status" value="1"/>
</dbReference>
<reference evidence="9" key="1">
    <citation type="submission" date="2016-08" db="EMBL/GenBank/DDBJ databases">
        <title>Complete genome of Cloacibacillus porcorum.</title>
        <authorList>
            <person name="Looft T."/>
            <person name="Bayles D.O."/>
            <person name="Alt D.P."/>
        </authorList>
    </citation>
    <scope>NUCLEOTIDE SEQUENCE [LARGE SCALE GENOMIC DNA]</scope>
    <source>
        <strain evidence="9">CL-84</strain>
    </source>
</reference>
<dbReference type="STRING" id="1197717.BED41_08545"/>
<name>A0A1B2I9H5_9BACT</name>
<dbReference type="Gene3D" id="3.20.20.450">
    <property type="entry name" value="EAL domain"/>
    <property type="match status" value="1"/>
</dbReference>
<evidence type="ECO:0000256" key="1">
    <source>
        <dbReference type="ARBA" id="ARBA00004651"/>
    </source>
</evidence>
<evidence type="ECO:0000256" key="6">
    <source>
        <dbReference type="SAM" id="Phobius"/>
    </source>
</evidence>
<evidence type="ECO:0000259" key="7">
    <source>
        <dbReference type="PROSITE" id="PS50883"/>
    </source>
</evidence>
<feature type="transmembrane region" description="Helical" evidence="6">
    <location>
        <begin position="255"/>
        <end position="277"/>
    </location>
</feature>
<dbReference type="Pfam" id="PF02743">
    <property type="entry name" value="dCache_1"/>
    <property type="match status" value="1"/>
</dbReference>
<dbReference type="Pfam" id="PF00563">
    <property type="entry name" value="EAL"/>
    <property type="match status" value="1"/>
</dbReference>
<dbReference type="KEGG" id="cpor:BED41_08545"/>
<dbReference type="AlphaFoldDB" id="A0A1B2I9H5"/>
<dbReference type="CDD" id="cd01948">
    <property type="entry name" value="EAL"/>
    <property type="match status" value="1"/>
</dbReference>
<dbReference type="InterPro" id="IPR033479">
    <property type="entry name" value="dCache_1"/>
</dbReference>
<evidence type="ECO:0000256" key="5">
    <source>
        <dbReference type="ARBA" id="ARBA00023136"/>
    </source>
</evidence>
<proteinExistence type="predicted"/>
<dbReference type="Gene3D" id="3.30.450.20">
    <property type="entry name" value="PAS domain"/>
    <property type="match status" value="1"/>
</dbReference>
<feature type="domain" description="GGDEF" evidence="8">
    <location>
        <begin position="317"/>
        <end position="440"/>
    </location>
</feature>
<accession>A0A1B2I9H5</accession>
<dbReference type="NCBIfam" id="TIGR00254">
    <property type="entry name" value="GGDEF"/>
    <property type="match status" value="1"/>
</dbReference>
<evidence type="ECO:0000259" key="8">
    <source>
        <dbReference type="PROSITE" id="PS50887"/>
    </source>
</evidence>
<dbReference type="GO" id="GO:0071111">
    <property type="term" value="F:cyclic-guanylate-specific phosphodiesterase activity"/>
    <property type="evidence" value="ECO:0007669"/>
    <property type="project" value="InterPro"/>
</dbReference>
<sequence length="708" mass="80660">MGRVQNLLNSDTKINLTEIVTQNKDVITSKLMLEVNNLDLAAKQLADHYNSGKQMKSYFIKFVKQTGDKNLFFALGDGMAVFPDGKELDISGRRYFRLAMEGISNISDQIVSRMNGDNVFIISTPVYHDRKVVGTVQKSYTLPEMYKLCSVSLFSSQGFMYIINDKGYILISSTQNEYSRESDNYFRMLYAENPEAARQLEKDIRANRPGFMETAVGGKKIFSAYTPIDQVYDWYLISSVATNAVSPNASIVIKLFYFILCVIVLICGLSMAYFLHYKNRQGEMFRKIAFVDPITGGSTYAKFTLDMQEVLGEPGDVHYSLFTFDIDNFKYINGLYGFDFGDKVLRRIYEFFAERLNKGEFIARVYSDRFIALLRDRDSRHINHLFSAELQVEEVSVYLSAGLYAIANKNESISLMLDKAKIAAQTVKGIRYKHVAVYSEEFDRRMIHDEQTKRAIESALANDEIIPFFQPKVDIKTGRLTGAEALARWRRSDGQLVPPGEFIPVCERTGLVVALDLKIFEKTLEFLAAQMKKQVRTLPVSVNFSRAHFMTANFIDKLTDRLRKYSVPPELIEVELTETDFIADKDMVGKFIEELHANGLAIAMDDFGSGYSSLNMLKDIPIDVLKIDQGFLREDTDSERQRAIFAAIAQMASKLQIKIVVEGVETLENVEMMREYGCFIAQGYYYAKPMDRAAFEKLLEVGKICPEK</sequence>
<dbReference type="SMART" id="SM00052">
    <property type="entry name" value="EAL"/>
    <property type="match status" value="1"/>
</dbReference>
<feature type="domain" description="EAL" evidence="7">
    <location>
        <begin position="449"/>
        <end position="703"/>
    </location>
</feature>
<dbReference type="PROSITE" id="PS50887">
    <property type="entry name" value="GGDEF"/>
    <property type="match status" value="1"/>
</dbReference>
<keyword evidence="5 6" id="KW-0472">Membrane</keyword>
<dbReference type="SUPFAM" id="SSF141868">
    <property type="entry name" value="EAL domain-like"/>
    <property type="match status" value="1"/>
</dbReference>
<keyword evidence="2" id="KW-1003">Cell membrane</keyword>
<dbReference type="Proteomes" id="UP000093044">
    <property type="component" value="Chromosome"/>
</dbReference>
<dbReference type="InterPro" id="IPR029787">
    <property type="entry name" value="Nucleotide_cyclase"/>
</dbReference>
<comment type="subcellular location">
    <subcellularLocation>
        <location evidence="1">Cell membrane</location>
        <topology evidence="1">Multi-pass membrane protein</topology>
    </subcellularLocation>
</comment>
<protein>
    <submittedName>
        <fullName evidence="9">Diguanylate phosphodiesterase</fullName>
    </submittedName>
</protein>